<dbReference type="InterPro" id="IPR037274">
    <property type="entry name" value="Znf_CHY_sf"/>
</dbReference>
<keyword evidence="11" id="KW-1185">Reference proteome</keyword>
<dbReference type="SUPFAM" id="SSF161219">
    <property type="entry name" value="CHY zinc finger-like"/>
    <property type="match status" value="1"/>
</dbReference>
<feature type="compositionally biased region" description="Basic and acidic residues" evidence="6">
    <location>
        <begin position="1595"/>
        <end position="1614"/>
    </location>
</feature>
<keyword evidence="3" id="KW-0862">Zinc</keyword>
<feature type="compositionally biased region" description="Polar residues" evidence="6">
    <location>
        <begin position="1977"/>
        <end position="2003"/>
    </location>
</feature>
<dbReference type="PROSITE" id="PS51270">
    <property type="entry name" value="ZF_CTCHY"/>
    <property type="match status" value="1"/>
</dbReference>
<dbReference type="PANTHER" id="PTHR21319">
    <property type="entry name" value="RING FINGER AND CHY ZINC FINGER DOMAIN-CONTAINING PROTEIN 1"/>
    <property type="match status" value="1"/>
</dbReference>
<dbReference type="SUPFAM" id="SSF48452">
    <property type="entry name" value="TPR-like"/>
    <property type="match status" value="2"/>
</dbReference>
<accession>A0A2B4S6Z8</accession>
<dbReference type="PANTHER" id="PTHR21319:SF53">
    <property type="entry name" value="RING FINGER AND CHY ZINC FINGER DOMAIN-CONTAINING PROTEIN 1"/>
    <property type="match status" value="1"/>
</dbReference>
<dbReference type="InterPro" id="IPR001875">
    <property type="entry name" value="DED_dom"/>
</dbReference>
<dbReference type="SMART" id="SM00028">
    <property type="entry name" value="TPR"/>
    <property type="match status" value="4"/>
</dbReference>
<feature type="compositionally biased region" description="Low complexity" evidence="6">
    <location>
        <begin position="1960"/>
        <end position="1976"/>
    </location>
</feature>
<feature type="coiled-coil region" evidence="5">
    <location>
        <begin position="2004"/>
        <end position="2061"/>
    </location>
</feature>
<dbReference type="InterPro" id="IPR008913">
    <property type="entry name" value="Znf_CHY"/>
</dbReference>
<feature type="region of interest" description="Disordered" evidence="6">
    <location>
        <begin position="1585"/>
        <end position="1616"/>
    </location>
</feature>
<feature type="region of interest" description="Disordered" evidence="6">
    <location>
        <begin position="1477"/>
        <end position="1513"/>
    </location>
</feature>
<organism evidence="10 11">
    <name type="scientific">Stylophora pistillata</name>
    <name type="common">Smooth cauliflower coral</name>
    <dbReference type="NCBI Taxonomy" id="50429"/>
    <lineage>
        <taxon>Eukaryota</taxon>
        <taxon>Metazoa</taxon>
        <taxon>Cnidaria</taxon>
        <taxon>Anthozoa</taxon>
        <taxon>Hexacorallia</taxon>
        <taxon>Scleractinia</taxon>
        <taxon>Astrocoeniina</taxon>
        <taxon>Pocilloporidae</taxon>
        <taxon>Stylophora</taxon>
    </lineage>
</organism>
<dbReference type="InterPro" id="IPR037275">
    <property type="entry name" value="Znf_CTCHY_sf"/>
</dbReference>
<keyword evidence="2 4" id="KW-0863">Zinc-finger</keyword>
<dbReference type="InterPro" id="IPR011990">
    <property type="entry name" value="TPR-like_helical_dom_sf"/>
</dbReference>
<dbReference type="Pfam" id="PF01335">
    <property type="entry name" value="DED"/>
    <property type="match status" value="1"/>
</dbReference>
<evidence type="ECO:0000256" key="6">
    <source>
        <dbReference type="SAM" id="MobiDB-lite"/>
    </source>
</evidence>
<dbReference type="Gene3D" id="1.25.40.10">
    <property type="entry name" value="Tetratricopeptide repeat domain"/>
    <property type="match status" value="2"/>
</dbReference>
<dbReference type="EMBL" id="LSMT01000158">
    <property type="protein sequence ID" value="PFX25156.1"/>
    <property type="molecule type" value="Genomic_DNA"/>
</dbReference>
<feature type="coiled-coil region" evidence="5">
    <location>
        <begin position="2323"/>
        <end position="2385"/>
    </location>
</feature>
<feature type="compositionally biased region" description="Polar residues" evidence="6">
    <location>
        <begin position="1909"/>
        <end position="1919"/>
    </location>
</feature>
<dbReference type="GO" id="GO:0006511">
    <property type="term" value="P:ubiquitin-dependent protein catabolic process"/>
    <property type="evidence" value="ECO:0007669"/>
    <property type="project" value="TreeGrafter"/>
</dbReference>
<keyword evidence="1" id="KW-0479">Metal-binding</keyword>
<dbReference type="GO" id="GO:0005634">
    <property type="term" value="C:nucleus"/>
    <property type="evidence" value="ECO:0007669"/>
    <property type="project" value="TreeGrafter"/>
</dbReference>
<feature type="compositionally biased region" description="Polar residues" evidence="6">
    <location>
        <begin position="1927"/>
        <end position="1944"/>
    </location>
</feature>
<reference evidence="11" key="1">
    <citation type="journal article" date="2017" name="bioRxiv">
        <title>Comparative analysis of the genomes of Stylophora pistillata and Acropora digitifera provides evidence for extensive differences between species of corals.</title>
        <authorList>
            <person name="Voolstra C.R."/>
            <person name="Li Y."/>
            <person name="Liew Y.J."/>
            <person name="Baumgarten S."/>
            <person name="Zoccola D."/>
            <person name="Flot J.-F."/>
            <person name="Tambutte S."/>
            <person name="Allemand D."/>
            <person name="Aranda M."/>
        </authorList>
    </citation>
    <scope>NUCLEOTIDE SEQUENCE [LARGE SCALE GENOMIC DNA]</scope>
</reference>
<feature type="domain" description="DED" evidence="7">
    <location>
        <begin position="1281"/>
        <end position="1356"/>
    </location>
</feature>
<feature type="domain" description="CTCHY-type" evidence="9">
    <location>
        <begin position="2147"/>
        <end position="2209"/>
    </location>
</feature>
<dbReference type="SUPFAM" id="SSF161245">
    <property type="entry name" value="Zinc hairpin stack"/>
    <property type="match status" value="1"/>
</dbReference>
<dbReference type="GO" id="GO:0008270">
    <property type="term" value="F:zinc ion binding"/>
    <property type="evidence" value="ECO:0007669"/>
    <property type="project" value="UniProtKB-KW"/>
</dbReference>
<feature type="region of interest" description="Disordered" evidence="6">
    <location>
        <begin position="1878"/>
        <end position="2003"/>
    </location>
</feature>
<evidence type="ECO:0000259" key="7">
    <source>
        <dbReference type="PROSITE" id="PS50168"/>
    </source>
</evidence>
<feature type="compositionally biased region" description="Polar residues" evidence="6">
    <location>
        <begin position="1585"/>
        <end position="1594"/>
    </location>
</feature>
<feature type="domain" description="CHY-type" evidence="8">
    <location>
        <begin position="2072"/>
        <end position="2145"/>
    </location>
</feature>
<gene>
    <name evidence="10" type="primary">Rchy1</name>
    <name evidence="10" type="ORF">AWC38_SpisGene10222</name>
</gene>
<dbReference type="InterPro" id="IPR011029">
    <property type="entry name" value="DEATH-like_dom_sf"/>
</dbReference>
<feature type="region of interest" description="Disordered" evidence="6">
    <location>
        <begin position="1376"/>
        <end position="1402"/>
    </location>
</feature>
<dbReference type="Proteomes" id="UP000225706">
    <property type="component" value="Unassembled WGS sequence"/>
</dbReference>
<comment type="caution">
    <text evidence="10">The sequence shown here is derived from an EMBL/GenBank/DDBJ whole genome shotgun (WGS) entry which is preliminary data.</text>
</comment>
<sequence>MSEKSNKTHSLQDVLLTLSPEKNLEGANSFAEVFRAHVFLKGSEENECYKNSIEKVLKFILKRMDNDQDQLIITIGSGDTCNKLTFPLLSIVSAYQSGETDFLERMARHYQYLSSGGDFQNTLGVVLILSNNYKMSETCFSEAYRCFKQQNNLLRTAVVTLNQAALCKVSGNYKKALSCCRDVVVLIHDVKRTKPLNCQVATRVLFRVANLLEEFRDYNSYHKILSIGAKCDADCIKKTFSVRYLKELMTLQLKEKEGKIKQDELDEFTQQLFSKVTTLKAELLNADFVKAVLIVAEMYYGIGCLEKAWNLIGKLERTLLNIHGGNCALYGFLLYQMGLFKVRHGEASEAQVTLLKAEEIFIHNFGRGYHMVASCKSLQGTCALLKGNQTEARHLLNEAHTQFEKIDNHHPEVGGILLKFAELESKDGNFENAKLTIEEALEIVTLACGKVSLQTALAYLQGASILQRKGEFMLPALDKVKKANDIFVYLGLPHDHPDVAFCHFLKGRLQFSLGQVKEAEEEFLFVHHQLSSQDELSMKTKVLAAELTPMFTLVDADGCAIQHSLCSHFLSLISLADMKTGDEKRGYLRELFSCFEGLHTEALTVSDYAGKHVHCKSQRISEADFSVNCILMFNSLLNPFQTIKARDLSNTHATPSRDEVFFSSPCSDDKSKTQEDYVYLLSPSSEDGKRLQLFLFWKTSKILEKQDLSYVSSSLQESVKLLCLQPKLRKAFFGEQEFCLKLPIQKQLPVISSLCSQIDCLPLLVELELSELHNHCFPTVSAVWPFAHVSYFSYSFFSSNKALLSFYKLISSLGRTLKLSEVLSISTPKVFSPSQMNCVVYFTFFDPICASLSLAVEEGSVHVKCRTVKNSGSTCICCSVKSALESTLKSLELNFGGSVFEPTLWLPCVGDGGEHDKEQARCYSHCKEFQKKISSSSDQNLDLHAQTKWEPNSGTLKEGPSVDLSQNEDTKSLLFTANSGDKIGIDVCVSLVKCFMRNRQLSLEVQPVGINNGSLTTDGSEEQVNSLLSPGLSLPLNCLPSGQYDAINEKQGVMQKVLPCLEDVHKETCSGKETGIISNTSSTSPAFFVISQSHDRAAEKSSCEKGLMADYHCSLETKDNLVPNEIPQETCRVERVGTCFNKEEFREDHIVEFDQSPGLSFATAGRENDKGTVAMGSLVCELQDEVVFYQDQCQELREELVKLKEKWKLCEDEKQDLQAEVGRQLFLESKERRCSKIYQPPSEHASGTIVPGRVRGASHDFSGTGAKLLGGAAPSNESGLLLQQRLQEISNSLSEVDLNQIKGLVRHKLNGFRLARIREGSKLFEELERREEFSCSFVRDLLERIHRFDLAEKLAAPFHNGNKSYRRESCSLQGSKQLDEVSESVSGVKGKQSDEVEERKDTYDNTEAYEEVQFCNDSNVHPFNSEREMVADTFHAEIVNESSFVGDEDLSKERCHSASGMFQTFDVPSIGVVTEDRSLSPSVTGGQVESGELKGACGAGDERGKEGSYQSSAHDGEEGEFNFNHHFNDTVDGVINLPDRAQDRSVPEDFTGVNQDSLSYGDKTQSQNVLSARIMAQMDEAIDQSDSYVGNQSNKWERLGARPRDRPTKTDRSPEPSFLYSLENLVPPKVAGPVAHHGVANAFLARHSEDKSLHESLYYTNAEMMFTENSSLQGASRVDGMVNLMNSNKANLNYSDCQFSSRQDSYHQPHSSLFPQTGGACIGGNNGSNTNFNLLNPNIANGFAPCTRTQDETFPYLQRDDLHSAFTGSGLTSDFMQTTGSQTGAFNMSNSNFSVKDYALGTREPQIPPDGHFASLHINQPIHPEFNGSGFAFDLTGTTGHEMTLSATVTHRNSDFSGSSSILPSTTNVGLLGTSSVNMQTHDYRPDPSPTAFSGARAGGSDNRLSAGLESSGSSQLLPVTTGRDVLNTSGQGNSSSNAMNTSGDCLASAHHREGSRAHNSSSSGLISGINTGGSLNQQPGQTGESVTNRNYGTESVESTDNSLLELEQRVEEACAMVERVLMEREEREEFGREIERKEHEIRAERARKKREREARELEEARGWPQQQEPVTGQSLWLCEHYQRHCRVRFPCCTNFYSCHRCHNNSKECDNEEAKASHATHLKCSYCHHEQEIAEDSAKCRSCGAKMSAYFCAICKHFTSIDKNPYHCEKCGICRIHKDKSFHCDVCNVCLDKRLQGKHKCRPDSGHDECCICLEDAFSGCQILPCSHKVHRECAIAMIQNGIAREREKMTDGNSKKMLSNNETSLGDEDPGAPLAASDKLQGDNHSTQLAKERKQYANTGTEGSFEEWKKQTTVYNVSTTFQKNALEAMDMVQLENEKLKEENKQLHKQLILLKDCNRNLMEEVRQVKQLSRRCEKEKQDLQAEVGRQLFLESQEKRCIKIYQPPSEHASGMSMPGRVRGASHDLSGDLKCLIRIGTKQCCFRLAKIRGGSELFEETERREKLAVPFHNSDELYRGESYSPQEGNEAEGASEILSDVDGKQSFVEERKEIFDNTEIDGEVQFCNSTNVPSFNSNSEVAAVSFHAEIVDESSFVDVDLSKERCDSASTLSQSFDVPTFGEESQERSLSPSVADKEFESGELKGACVAGDERDREGSYESSANDGAEGHVQFNFNDHFNGTVDGAVNLPDRGQESIMTVDFTIVNQDCLPFGDTIQRQCVTGAGIIAQKDTVTDQSDSHVGNQSNKWEHLGARPRDRLFPTVQRSPEPSLPYSSFLNLAPRQVAGPEAHGVASAFLERHSEDENLHKSLYYTNAQLLTENSSFQGASLVDSTINLTNSNQFRPYIGDAAFRPEPISQTQYSLLFPQTGGADRIRTPSMCEEEREIRTERGLQTTTLVVESLDSTHNSHRASEEGIKAAVARIQSRWPWFGRWCCTCAYGLVSN</sequence>
<dbReference type="PROSITE" id="PS51266">
    <property type="entry name" value="ZF_CHY"/>
    <property type="match status" value="1"/>
</dbReference>
<evidence type="ECO:0000313" key="11">
    <source>
        <dbReference type="Proteomes" id="UP000225706"/>
    </source>
</evidence>
<feature type="region of interest" description="Disordered" evidence="6">
    <location>
        <begin position="944"/>
        <end position="965"/>
    </location>
</feature>
<evidence type="ECO:0000256" key="5">
    <source>
        <dbReference type="SAM" id="Coils"/>
    </source>
</evidence>
<dbReference type="GO" id="GO:0042981">
    <property type="term" value="P:regulation of apoptotic process"/>
    <property type="evidence" value="ECO:0007669"/>
    <property type="project" value="InterPro"/>
</dbReference>
<dbReference type="Pfam" id="PF05495">
    <property type="entry name" value="zf-CHY"/>
    <property type="match status" value="1"/>
</dbReference>
<evidence type="ECO:0000256" key="2">
    <source>
        <dbReference type="ARBA" id="ARBA00022771"/>
    </source>
</evidence>
<proteinExistence type="predicted"/>
<evidence type="ECO:0000259" key="9">
    <source>
        <dbReference type="PROSITE" id="PS51270"/>
    </source>
</evidence>
<dbReference type="InterPro" id="IPR017921">
    <property type="entry name" value="Znf_CTCHY"/>
</dbReference>
<dbReference type="OrthoDB" id="411372at2759"/>
<dbReference type="GO" id="GO:0061630">
    <property type="term" value="F:ubiquitin protein ligase activity"/>
    <property type="evidence" value="ECO:0007669"/>
    <property type="project" value="TreeGrafter"/>
</dbReference>
<dbReference type="SUPFAM" id="SSF47986">
    <property type="entry name" value="DEATH domain"/>
    <property type="match status" value="1"/>
</dbReference>
<dbReference type="InterPro" id="IPR019734">
    <property type="entry name" value="TPR_rpt"/>
</dbReference>
<feature type="region of interest" description="Disordered" evidence="6">
    <location>
        <begin position="2247"/>
        <end position="2287"/>
    </location>
</feature>
<evidence type="ECO:0000313" key="10">
    <source>
        <dbReference type="EMBL" id="PFX25156.1"/>
    </source>
</evidence>
<feature type="compositionally biased region" description="Basic and acidic residues" evidence="6">
    <location>
        <begin position="1391"/>
        <end position="1402"/>
    </location>
</feature>
<evidence type="ECO:0000256" key="3">
    <source>
        <dbReference type="ARBA" id="ARBA00022833"/>
    </source>
</evidence>
<protein>
    <submittedName>
        <fullName evidence="10">RING finger and CHY zinc finger domain-containing protein 1</fullName>
    </submittedName>
</protein>
<evidence type="ECO:0000256" key="4">
    <source>
        <dbReference type="PROSITE-ProRule" id="PRU00601"/>
    </source>
</evidence>
<dbReference type="GO" id="GO:0016567">
    <property type="term" value="P:protein ubiquitination"/>
    <property type="evidence" value="ECO:0007669"/>
    <property type="project" value="TreeGrafter"/>
</dbReference>
<evidence type="ECO:0000256" key="1">
    <source>
        <dbReference type="ARBA" id="ARBA00022723"/>
    </source>
</evidence>
<name>A0A2B4S6Z8_STYPI</name>
<dbReference type="Gene3D" id="1.10.533.10">
    <property type="entry name" value="Death Domain, Fas"/>
    <property type="match status" value="1"/>
</dbReference>
<evidence type="ECO:0000259" key="8">
    <source>
        <dbReference type="PROSITE" id="PS51266"/>
    </source>
</evidence>
<dbReference type="PROSITE" id="PS50168">
    <property type="entry name" value="DED"/>
    <property type="match status" value="1"/>
</dbReference>
<keyword evidence="5" id="KW-0175">Coiled coil</keyword>
<feature type="coiled-coil region" evidence="5">
    <location>
        <begin position="1186"/>
        <end position="1220"/>
    </location>
</feature>